<dbReference type="GO" id="GO:0005886">
    <property type="term" value="C:plasma membrane"/>
    <property type="evidence" value="ECO:0007669"/>
    <property type="project" value="UniProtKB-SubCell"/>
</dbReference>
<dbReference type="Gene3D" id="1.20.120.80">
    <property type="entry name" value="Cytochrome c oxidase, subunit III, four-helix bundle"/>
    <property type="match status" value="1"/>
</dbReference>
<dbReference type="PROSITE" id="PS50253">
    <property type="entry name" value="COX3"/>
    <property type="match status" value="1"/>
</dbReference>
<comment type="caution">
    <text evidence="9">The sequence shown here is derived from an EMBL/GenBank/DDBJ whole genome shotgun (WGS) entry which is preliminary data.</text>
</comment>
<keyword evidence="5 7" id="KW-0472">Membrane</keyword>
<gene>
    <name evidence="9" type="ORF">BGO89_01310</name>
</gene>
<keyword evidence="4 7" id="KW-1133">Transmembrane helix</keyword>
<evidence type="ECO:0000313" key="10">
    <source>
        <dbReference type="Proteomes" id="UP000184233"/>
    </source>
</evidence>
<evidence type="ECO:0000256" key="7">
    <source>
        <dbReference type="SAM" id="Phobius"/>
    </source>
</evidence>
<comment type="similarity">
    <text evidence="2 6">Belongs to the cytochrome c oxidase subunit 3 family.</text>
</comment>
<evidence type="ECO:0000256" key="2">
    <source>
        <dbReference type="ARBA" id="ARBA00010581"/>
    </source>
</evidence>
<reference evidence="9 10" key="1">
    <citation type="submission" date="2016-09" db="EMBL/GenBank/DDBJ databases">
        <title>Genome-resolved meta-omics ties microbial dynamics to process performance in biotechnology for thiocyanate degradation.</title>
        <authorList>
            <person name="Kantor R.S."/>
            <person name="Huddy R.J."/>
            <person name="Iyer R."/>
            <person name="Thomas B.C."/>
            <person name="Brown C.T."/>
            <person name="Anantharaman K."/>
            <person name="Tringe S."/>
            <person name="Hettich R.L."/>
            <person name="Harrison S.T."/>
            <person name="Banfield J.F."/>
        </authorList>
    </citation>
    <scope>NUCLEOTIDE SEQUENCE [LARGE SCALE GENOMIC DNA]</scope>
    <source>
        <strain evidence="9">59-99</strain>
    </source>
</reference>
<evidence type="ECO:0000256" key="3">
    <source>
        <dbReference type="ARBA" id="ARBA00022692"/>
    </source>
</evidence>
<dbReference type="EMBL" id="MKVH01000002">
    <property type="protein sequence ID" value="OJX61248.1"/>
    <property type="molecule type" value="Genomic_DNA"/>
</dbReference>
<dbReference type="Pfam" id="PF00510">
    <property type="entry name" value="COX3"/>
    <property type="match status" value="1"/>
</dbReference>
<dbReference type="GO" id="GO:0004129">
    <property type="term" value="F:cytochrome-c oxidase activity"/>
    <property type="evidence" value="ECO:0007669"/>
    <property type="project" value="InterPro"/>
</dbReference>
<dbReference type="STRING" id="1895771.BGO89_01310"/>
<dbReference type="InterPro" id="IPR024791">
    <property type="entry name" value="Cyt_c/ubiquinol_Oxase_su3"/>
</dbReference>
<dbReference type="Proteomes" id="UP000184233">
    <property type="component" value="Unassembled WGS sequence"/>
</dbReference>
<feature type="transmembrane region" description="Helical" evidence="7">
    <location>
        <begin position="63"/>
        <end position="82"/>
    </location>
</feature>
<evidence type="ECO:0000256" key="1">
    <source>
        <dbReference type="ARBA" id="ARBA00004141"/>
    </source>
</evidence>
<evidence type="ECO:0000256" key="5">
    <source>
        <dbReference type="ARBA" id="ARBA00023136"/>
    </source>
</evidence>
<dbReference type="PANTHER" id="PTHR11403">
    <property type="entry name" value="CYTOCHROME C OXIDASE SUBUNIT III"/>
    <property type="match status" value="1"/>
</dbReference>
<dbReference type="InterPro" id="IPR000298">
    <property type="entry name" value="Cyt_c_oxidase-like_su3"/>
</dbReference>
<dbReference type="InterPro" id="IPR013833">
    <property type="entry name" value="Cyt_c_oxidase_su3_a-hlx"/>
</dbReference>
<keyword evidence="3 6" id="KW-0812">Transmembrane</keyword>
<feature type="transmembrane region" description="Helical" evidence="7">
    <location>
        <begin position="20"/>
        <end position="43"/>
    </location>
</feature>
<evidence type="ECO:0000256" key="6">
    <source>
        <dbReference type="RuleBase" id="RU003376"/>
    </source>
</evidence>
<evidence type="ECO:0000256" key="4">
    <source>
        <dbReference type="ARBA" id="ARBA00022989"/>
    </source>
</evidence>
<evidence type="ECO:0000313" key="9">
    <source>
        <dbReference type="EMBL" id="OJX61248.1"/>
    </source>
</evidence>
<organism evidence="9 10">
    <name type="scientific">Candidatus Kapaibacterium thiocyanatum</name>
    <dbReference type="NCBI Taxonomy" id="1895771"/>
    <lineage>
        <taxon>Bacteria</taxon>
        <taxon>Pseudomonadati</taxon>
        <taxon>Candidatus Kapaibacteriota</taxon>
        <taxon>Candidatus Kapaibacteriia</taxon>
        <taxon>Candidatus Kapaibacteriales</taxon>
        <taxon>Candidatus Kapaibacteriaceae</taxon>
        <taxon>Candidatus Kapaibacterium</taxon>
    </lineage>
</organism>
<name>A0A1M3L6Q7_9BACT</name>
<feature type="transmembrane region" description="Helical" evidence="7">
    <location>
        <begin position="94"/>
        <end position="112"/>
    </location>
</feature>
<feature type="transmembrane region" description="Helical" evidence="7">
    <location>
        <begin position="132"/>
        <end position="158"/>
    </location>
</feature>
<sequence>MSIALNLSHEPVTKIPNGKLAMWAFLASELMFFSGFFGAFIVLRNSNYELFGQGSHHLSVPLALTNTFILIASSLTMALAILNLERGNRKNFQLFLGLTILGAFGFLIVKTFEYSAKWHDGLFPGQENHTIFFSFYFLMTGFHALHVIGGIIPMLYMFSKSFSKNGYDYPVKVEVLGLYWHFVDLMWIFIFPALYLMIPYHAGH</sequence>
<dbReference type="AlphaFoldDB" id="A0A1M3L6Q7"/>
<dbReference type="InterPro" id="IPR035973">
    <property type="entry name" value="Cyt_c_oxidase_su3-like_sf"/>
</dbReference>
<evidence type="ECO:0000259" key="8">
    <source>
        <dbReference type="PROSITE" id="PS50253"/>
    </source>
</evidence>
<feature type="domain" description="Heme-copper oxidase subunit III family profile" evidence="8">
    <location>
        <begin position="1"/>
        <end position="199"/>
    </location>
</feature>
<proteinExistence type="inferred from homology"/>
<accession>A0A1M3L6Q7</accession>
<comment type="subcellular location">
    <subcellularLocation>
        <location evidence="6">Cell membrane</location>
        <topology evidence="6">Multi-pass membrane protein</topology>
    </subcellularLocation>
    <subcellularLocation>
        <location evidence="1">Membrane</location>
        <topology evidence="1">Multi-pass membrane protein</topology>
    </subcellularLocation>
</comment>
<dbReference type="GO" id="GO:0019646">
    <property type="term" value="P:aerobic electron transport chain"/>
    <property type="evidence" value="ECO:0007669"/>
    <property type="project" value="InterPro"/>
</dbReference>
<feature type="transmembrane region" description="Helical" evidence="7">
    <location>
        <begin position="178"/>
        <end position="198"/>
    </location>
</feature>
<protein>
    <recommendedName>
        <fullName evidence="8">Heme-copper oxidase subunit III family profile domain-containing protein</fullName>
    </recommendedName>
</protein>
<dbReference type="PANTHER" id="PTHR11403:SF6">
    <property type="entry name" value="NITRIC OXIDE REDUCTASE SUBUNIT E"/>
    <property type="match status" value="1"/>
</dbReference>
<dbReference type="SUPFAM" id="SSF81452">
    <property type="entry name" value="Cytochrome c oxidase subunit III-like"/>
    <property type="match status" value="1"/>
</dbReference>